<comment type="subcellular location">
    <subcellularLocation>
        <location evidence="1">Membrane</location>
        <topology evidence="1">Multi-pass membrane protein</topology>
    </subcellularLocation>
</comment>
<organism evidence="7 8">
    <name type="scientific">Fastidiosipila sanguinis</name>
    <dbReference type="NCBI Taxonomy" id="236753"/>
    <lineage>
        <taxon>Bacteria</taxon>
        <taxon>Bacillati</taxon>
        <taxon>Bacillota</taxon>
        <taxon>Clostridia</taxon>
        <taxon>Eubacteriales</taxon>
        <taxon>Oscillospiraceae</taxon>
        <taxon>Fastidiosipila</taxon>
    </lineage>
</organism>
<name>A0A2S0KNI1_9FIRM</name>
<sequence length="422" mass="44985">MITSLAIVLLLGIALSTLCRTLKIPHIMGLLLTGVLLGPFVWNLISGELLQLSPELREIALVIILLQAGLSLDLKDLKKVGTASIILAFVPATFEILAFVIFAPLLLNVTVLEGAIMGSVMAAVSPAIVVPKMVRLIEETYGVQRSVPQLIIAGSSLDDIFAIVLFTCFAGMEKSGQVNYLQLFDIPISIATGLVAGVLFAFVLNFVFNKARDLGHEFRSSQKMLLVLGVSFLLMAIESTLEGKIAFSGLLAIISMAVGLRTIAKRSTVDHLISKFGKTWVGAEIILFVLVGAAVDINYIAEAGFAAVLLILIALVIRCVGVFVSLVTTNLNMKEKLFCALAYLPKATVQAAIGSVPLSMGLSCGNLVLSVAVLGILITAPLGALAIDLSYKKLLEKSNVNEIEAEEKDRVNILKAVDKAKN</sequence>
<keyword evidence="2 5" id="KW-0812">Transmembrane</keyword>
<feature type="transmembrane region" description="Helical" evidence="5">
    <location>
        <begin position="281"/>
        <end position="301"/>
    </location>
</feature>
<protein>
    <submittedName>
        <fullName evidence="7">Potassium transporter</fullName>
    </submittedName>
</protein>
<evidence type="ECO:0000259" key="6">
    <source>
        <dbReference type="Pfam" id="PF00999"/>
    </source>
</evidence>
<dbReference type="InterPro" id="IPR006153">
    <property type="entry name" value="Cation/H_exchanger_TM"/>
</dbReference>
<dbReference type="InterPro" id="IPR051843">
    <property type="entry name" value="CPA1_transporter"/>
</dbReference>
<evidence type="ECO:0000256" key="1">
    <source>
        <dbReference type="ARBA" id="ARBA00004141"/>
    </source>
</evidence>
<feature type="transmembrane region" description="Helical" evidence="5">
    <location>
        <begin position="150"/>
        <end position="172"/>
    </location>
</feature>
<dbReference type="GO" id="GO:0016020">
    <property type="term" value="C:membrane"/>
    <property type="evidence" value="ECO:0007669"/>
    <property type="project" value="UniProtKB-SubCell"/>
</dbReference>
<feature type="transmembrane region" description="Helical" evidence="5">
    <location>
        <begin position="243"/>
        <end position="260"/>
    </location>
</feature>
<dbReference type="InterPro" id="IPR038770">
    <property type="entry name" value="Na+/solute_symporter_sf"/>
</dbReference>
<evidence type="ECO:0000256" key="2">
    <source>
        <dbReference type="ARBA" id="ARBA00022692"/>
    </source>
</evidence>
<dbReference type="RefSeq" id="WP_106012520.1">
    <property type="nucleotide sequence ID" value="NZ_CP027226.1"/>
</dbReference>
<feature type="transmembrane region" description="Helical" evidence="5">
    <location>
        <begin position="367"/>
        <end position="387"/>
    </location>
</feature>
<evidence type="ECO:0000256" key="4">
    <source>
        <dbReference type="ARBA" id="ARBA00023136"/>
    </source>
</evidence>
<feature type="domain" description="Cation/H+ exchanger transmembrane" evidence="6">
    <location>
        <begin position="10"/>
        <end position="382"/>
    </location>
</feature>
<feature type="transmembrane region" description="Helical" evidence="5">
    <location>
        <begin position="111"/>
        <end position="130"/>
    </location>
</feature>
<evidence type="ECO:0000256" key="3">
    <source>
        <dbReference type="ARBA" id="ARBA00022989"/>
    </source>
</evidence>
<dbReference type="KEGG" id="fsa:C5Q98_04725"/>
<accession>A0A2S0KNI1</accession>
<reference evidence="8" key="1">
    <citation type="submission" date="2018-02" db="EMBL/GenBank/DDBJ databases">
        <authorList>
            <person name="Holder M.E."/>
            <person name="Ajami N.J."/>
            <person name="Petrosino J.F."/>
        </authorList>
    </citation>
    <scope>NUCLEOTIDE SEQUENCE [LARGE SCALE GENOMIC DNA]</scope>
    <source>
        <strain evidence="8">CCUG 47711</strain>
    </source>
</reference>
<evidence type="ECO:0000313" key="7">
    <source>
        <dbReference type="EMBL" id="AVM42564.1"/>
    </source>
</evidence>
<feature type="transmembrane region" description="Helical" evidence="5">
    <location>
        <begin position="184"/>
        <end position="208"/>
    </location>
</feature>
<proteinExistence type="predicted"/>
<keyword evidence="3 5" id="KW-1133">Transmembrane helix</keyword>
<evidence type="ECO:0000313" key="8">
    <source>
        <dbReference type="Proteomes" id="UP000237947"/>
    </source>
</evidence>
<evidence type="ECO:0000256" key="5">
    <source>
        <dbReference type="SAM" id="Phobius"/>
    </source>
</evidence>
<dbReference type="Pfam" id="PF00999">
    <property type="entry name" value="Na_H_Exchanger"/>
    <property type="match status" value="1"/>
</dbReference>
<dbReference type="OrthoDB" id="9790604at2"/>
<dbReference type="Proteomes" id="UP000237947">
    <property type="component" value="Chromosome"/>
</dbReference>
<dbReference type="Gene3D" id="1.20.1530.20">
    <property type="match status" value="1"/>
</dbReference>
<dbReference type="PANTHER" id="PTHR31102">
    <property type="match status" value="1"/>
</dbReference>
<dbReference type="AlphaFoldDB" id="A0A2S0KNI1"/>
<keyword evidence="4 5" id="KW-0472">Membrane</keyword>
<dbReference type="PANTHER" id="PTHR31102:SF1">
    <property type="entry name" value="CATION_H+ EXCHANGER DOMAIN-CONTAINING PROTEIN"/>
    <property type="match status" value="1"/>
</dbReference>
<keyword evidence="8" id="KW-1185">Reference proteome</keyword>
<feature type="transmembrane region" description="Helical" evidence="5">
    <location>
        <begin position="85"/>
        <end position="105"/>
    </location>
</feature>
<dbReference type="EMBL" id="CP027226">
    <property type="protein sequence ID" value="AVM42564.1"/>
    <property type="molecule type" value="Genomic_DNA"/>
</dbReference>
<dbReference type="GO" id="GO:0015297">
    <property type="term" value="F:antiporter activity"/>
    <property type="evidence" value="ECO:0007669"/>
    <property type="project" value="InterPro"/>
</dbReference>
<feature type="transmembrane region" description="Helical" evidence="5">
    <location>
        <begin position="26"/>
        <end position="45"/>
    </location>
</feature>
<dbReference type="GO" id="GO:1902600">
    <property type="term" value="P:proton transmembrane transport"/>
    <property type="evidence" value="ECO:0007669"/>
    <property type="project" value="InterPro"/>
</dbReference>
<gene>
    <name evidence="7" type="ORF">C5Q98_04725</name>
</gene>
<feature type="transmembrane region" description="Helical" evidence="5">
    <location>
        <begin position="307"/>
        <end position="328"/>
    </location>
</feature>